<dbReference type="AlphaFoldDB" id="A0A2X3VCL0"/>
<keyword evidence="1" id="KW-0812">Transmembrane</keyword>
<evidence type="ECO:0000313" key="3">
    <source>
        <dbReference type="Proteomes" id="UP000249495"/>
    </source>
</evidence>
<reference evidence="2 3" key="1">
    <citation type="submission" date="2018-06" db="EMBL/GenBank/DDBJ databases">
        <authorList>
            <consortium name="Pathogen Informatics"/>
            <person name="Doyle S."/>
        </authorList>
    </citation>
    <scope>NUCLEOTIDE SEQUENCE [LARGE SCALE GENOMIC DNA]</scope>
    <source>
        <strain evidence="2 3">NCTC12278</strain>
    </source>
</reference>
<feature type="transmembrane region" description="Helical" evidence="1">
    <location>
        <begin position="25"/>
        <end position="47"/>
    </location>
</feature>
<keyword evidence="1" id="KW-0472">Membrane</keyword>
<gene>
    <name evidence="2" type="ORF">NCTC12278_00176</name>
</gene>
<keyword evidence="3" id="KW-1185">Reference proteome</keyword>
<keyword evidence="1" id="KW-1133">Transmembrane helix</keyword>
<accession>A0A2X3VCL0</accession>
<sequence length="51" mass="5642">MKLDIRAVDRTEDKSFAYSLEIADWPLQTASLGAAFLAAMSLGLAYLKHLK</sequence>
<evidence type="ECO:0000313" key="2">
    <source>
        <dbReference type="EMBL" id="SQF39124.1"/>
    </source>
</evidence>
<dbReference type="RefSeq" id="WP_018030868.1">
    <property type="nucleotide sequence ID" value="NZ_LS483343.1"/>
</dbReference>
<evidence type="ECO:0000256" key="1">
    <source>
        <dbReference type="SAM" id="Phobius"/>
    </source>
</evidence>
<dbReference type="STRING" id="1123303.GCA_000372425_01544"/>
<protein>
    <submittedName>
        <fullName evidence="2">Uncharacterized protein</fullName>
    </submittedName>
</protein>
<dbReference type="KEGG" id="sfer:NCTC12278_00176"/>
<proteinExistence type="predicted"/>
<name>A0A2X3VCL0_9STRE</name>
<dbReference type="Proteomes" id="UP000249495">
    <property type="component" value="Chromosome 1"/>
</dbReference>
<organism evidence="2 3">
    <name type="scientific">Streptococcus ferus</name>
    <dbReference type="NCBI Taxonomy" id="1345"/>
    <lineage>
        <taxon>Bacteria</taxon>
        <taxon>Bacillati</taxon>
        <taxon>Bacillota</taxon>
        <taxon>Bacilli</taxon>
        <taxon>Lactobacillales</taxon>
        <taxon>Streptococcaceae</taxon>
        <taxon>Streptococcus</taxon>
    </lineage>
</organism>
<dbReference type="EMBL" id="LS483343">
    <property type="protein sequence ID" value="SQF39124.1"/>
    <property type="molecule type" value="Genomic_DNA"/>
</dbReference>